<evidence type="ECO:0000256" key="7">
    <source>
        <dbReference type="ARBA" id="ARBA00023242"/>
    </source>
</evidence>
<dbReference type="GO" id="GO:0046872">
    <property type="term" value="F:metal ion binding"/>
    <property type="evidence" value="ECO:0007669"/>
    <property type="project" value="UniProtKB-KW"/>
</dbReference>
<evidence type="ECO:0000256" key="5">
    <source>
        <dbReference type="ARBA" id="ARBA00022723"/>
    </source>
</evidence>
<keyword evidence="6" id="KW-0378">Hydrolase</keyword>
<dbReference type="InterPro" id="IPR027806">
    <property type="entry name" value="HARBI1_dom"/>
</dbReference>
<feature type="compositionally biased region" description="Polar residues" evidence="8">
    <location>
        <begin position="1"/>
        <end position="30"/>
    </location>
</feature>
<dbReference type="GO" id="GO:0016787">
    <property type="term" value="F:hydrolase activity"/>
    <property type="evidence" value="ECO:0007669"/>
    <property type="project" value="UniProtKB-KW"/>
</dbReference>
<proteinExistence type="inferred from homology"/>
<feature type="domain" description="DDE Tnp4" evidence="10">
    <location>
        <begin position="168"/>
        <end position="331"/>
    </location>
</feature>
<gene>
    <name evidence="11" type="ORF">ACJIZ3_014459</name>
</gene>
<accession>A0ABD3RR83</accession>
<dbReference type="InterPro" id="IPR024752">
    <property type="entry name" value="Myb/SANT-like_dom"/>
</dbReference>
<evidence type="ECO:0000256" key="6">
    <source>
        <dbReference type="ARBA" id="ARBA00022801"/>
    </source>
</evidence>
<feature type="domain" description="Myb/SANT-like" evidence="9">
    <location>
        <begin position="43"/>
        <end position="135"/>
    </location>
</feature>
<reference evidence="11 12" key="1">
    <citation type="submission" date="2024-12" db="EMBL/GenBank/DDBJ databases">
        <title>The unique morphological basis and parallel evolutionary history of personate flowers in Penstemon.</title>
        <authorList>
            <person name="Depatie T.H."/>
            <person name="Wessinger C.A."/>
        </authorList>
    </citation>
    <scope>NUCLEOTIDE SEQUENCE [LARGE SCALE GENOMIC DNA]</scope>
    <source>
        <strain evidence="11">WTNN_2</strain>
        <tissue evidence="11">Leaf</tissue>
    </source>
</reference>
<evidence type="ECO:0000259" key="10">
    <source>
        <dbReference type="Pfam" id="PF13359"/>
    </source>
</evidence>
<evidence type="ECO:0000256" key="2">
    <source>
        <dbReference type="ARBA" id="ARBA00004123"/>
    </source>
</evidence>
<evidence type="ECO:0008006" key="13">
    <source>
        <dbReference type="Google" id="ProtNLM"/>
    </source>
</evidence>
<dbReference type="GO" id="GO:0004518">
    <property type="term" value="F:nuclease activity"/>
    <property type="evidence" value="ECO:0007669"/>
    <property type="project" value="UniProtKB-KW"/>
</dbReference>
<dbReference type="EMBL" id="JBJXBP010000008">
    <property type="protein sequence ID" value="KAL3813191.1"/>
    <property type="molecule type" value="Genomic_DNA"/>
</dbReference>
<feature type="region of interest" description="Disordered" evidence="8">
    <location>
        <begin position="354"/>
        <end position="373"/>
    </location>
</feature>
<dbReference type="InterPro" id="IPR045249">
    <property type="entry name" value="HARBI1-like"/>
</dbReference>
<dbReference type="PANTHER" id="PTHR22930">
    <property type="match status" value="1"/>
</dbReference>
<evidence type="ECO:0000256" key="3">
    <source>
        <dbReference type="ARBA" id="ARBA00006958"/>
    </source>
</evidence>
<comment type="caution">
    <text evidence="11">The sequence shown here is derived from an EMBL/GenBank/DDBJ whole genome shotgun (WGS) entry which is preliminary data.</text>
</comment>
<dbReference type="GO" id="GO:0005634">
    <property type="term" value="C:nucleus"/>
    <property type="evidence" value="ECO:0007669"/>
    <property type="project" value="UniProtKB-SubCell"/>
</dbReference>
<dbReference type="Proteomes" id="UP001634393">
    <property type="component" value="Unassembled WGS sequence"/>
</dbReference>
<keyword evidence="5" id="KW-0479">Metal-binding</keyword>
<evidence type="ECO:0000256" key="8">
    <source>
        <dbReference type="SAM" id="MobiDB-lite"/>
    </source>
</evidence>
<sequence length="397" mass="45313">MNFFASSQTASDNSTPEPTGLPSTNSSTRSTKLKNGESQVKATWDTRNTEVFITLCVGEMTAGNRPGSHFNRIGWENLVKKFAAITNRNYTKVQLKNKWDSLKKEWSQWKSLLRGETGLGWNQERGTVDATDEWWIRKIQKSYSTMLLLMGRVLILLVLSFKDCIGAIDGTHIKATLPKELQIPYIGRKGIPTQNIMVACDFDMCFTFVLPGWEGSAHDTHIFYDTIKNPAKKFPMPPPSKYYLVDAGYPNIPGFLAPYKSQKYHLPDFNCAALYNNQYEIFNHMHSSLRSVIERSFGCWKEKFYTITDMPINVRWEDQVALVGATMAIHNFIRKVDRLDEDFLEFENKNDFDADDDGEHRDNDNTNGPALVTDHGMDKLRDDICTSISFARIGIQI</sequence>
<dbReference type="Pfam" id="PF12776">
    <property type="entry name" value="Myb_DNA-bind_3"/>
    <property type="match status" value="1"/>
</dbReference>
<evidence type="ECO:0000259" key="9">
    <source>
        <dbReference type="Pfam" id="PF12776"/>
    </source>
</evidence>
<comment type="cofactor">
    <cofactor evidence="1">
        <name>a divalent metal cation</name>
        <dbReference type="ChEBI" id="CHEBI:60240"/>
    </cofactor>
</comment>
<keyword evidence="7" id="KW-0539">Nucleus</keyword>
<feature type="compositionally biased region" description="Basic and acidic residues" evidence="8">
    <location>
        <begin position="354"/>
        <end position="364"/>
    </location>
</feature>
<evidence type="ECO:0000256" key="4">
    <source>
        <dbReference type="ARBA" id="ARBA00022722"/>
    </source>
</evidence>
<feature type="region of interest" description="Disordered" evidence="8">
    <location>
        <begin position="1"/>
        <end position="41"/>
    </location>
</feature>
<name>A0ABD3RR83_9LAMI</name>
<keyword evidence="4" id="KW-0540">Nuclease</keyword>
<comment type="similarity">
    <text evidence="3">Belongs to the HARBI1 family.</text>
</comment>
<evidence type="ECO:0000313" key="11">
    <source>
        <dbReference type="EMBL" id="KAL3813191.1"/>
    </source>
</evidence>
<organism evidence="11 12">
    <name type="scientific">Penstemon smallii</name>
    <dbReference type="NCBI Taxonomy" id="265156"/>
    <lineage>
        <taxon>Eukaryota</taxon>
        <taxon>Viridiplantae</taxon>
        <taxon>Streptophyta</taxon>
        <taxon>Embryophyta</taxon>
        <taxon>Tracheophyta</taxon>
        <taxon>Spermatophyta</taxon>
        <taxon>Magnoliopsida</taxon>
        <taxon>eudicotyledons</taxon>
        <taxon>Gunneridae</taxon>
        <taxon>Pentapetalae</taxon>
        <taxon>asterids</taxon>
        <taxon>lamiids</taxon>
        <taxon>Lamiales</taxon>
        <taxon>Plantaginaceae</taxon>
        <taxon>Cheloneae</taxon>
        <taxon>Penstemon</taxon>
    </lineage>
</organism>
<comment type="subcellular location">
    <subcellularLocation>
        <location evidence="2">Nucleus</location>
    </subcellularLocation>
</comment>
<dbReference type="AlphaFoldDB" id="A0ABD3RR83"/>
<evidence type="ECO:0000313" key="12">
    <source>
        <dbReference type="Proteomes" id="UP001634393"/>
    </source>
</evidence>
<protein>
    <recommendedName>
        <fullName evidence="13">Myb/SANT-like domain-containing protein</fullName>
    </recommendedName>
</protein>
<dbReference type="Pfam" id="PF13359">
    <property type="entry name" value="DDE_Tnp_4"/>
    <property type="match status" value="1"/>
</dbReference>
<dbReference type="PANTHER" id="PTHR22930:SF278">
    <property type="entry name" value="MYB_SANT-LIKE DOMAIN, HARBINGER TRANSPOSASE-DERIVED NUCLEASE DOMAIN PROTEIN-RELATED"/>
    <property type="match status" value="1"/>
</dbReference>
<evidence type="ECO:0000256" key="1">
    <source>
        <dbReference type="ARBA" id="ARBA00001968"/>
    </source>
</evidence>
<keyword evidence="12" id="KW-1185">Reference proteome</keyword>